<organism evidence="9 10">
    <name type="scientific">Bathycoccus prasinos</name>
    <dbReference type="NCBI Taxonomy" id="41875"/>
    <lineage>
        <taxon>Eukaryota</taxon>
        <taxon>Viridiplantae</taxon>
        <taxon>Chlorophyta</taxon>
        <taxon>Mamiellophyceae</taxon>
        <taxon>Mamiellales</taxon>
        <taxon>Bathycoccaceae</taxon>
        <taxon>Bathycoccus</taxon>
    </lineage>
</organism>
<dbReference type="OrthoDB" id="525520at2759"/>
<evidence type="ECO:0000256" key="1">
    <source>
        <dbReference type="ARBA" id="ARBA00008080"/>
    </source>
</evidence>
<dbReference type="GO" id="GO:0015935">
    <property type="term" value="C:small ribosomal subunit"/>
    <property type="evidence" value="ECO:0007669"/>
    <property type="project" value="TreeGrafter"/>
</dbReference>
<dbReference type="eggNOG" id="KOG3311">
    <property type="taxonomic scope" value="Eukaryota"/>
</dbReference>
<dbReference type="KEGG" id="bpg:Bathy07g00180"/>
<sequence length="147" mass="16640">MRSSQKALESRQQQQQQPQQRGALQIRAARVAGVEIPNNKRAETALTYIFGIGNTTAKAVMAATGLENKRVRELSEEELTILREEVDKYKNEGQLRSLISLNIKRLKEIQCYRGKRHIANLPVRGQRSKTNARTRKGKSKTVAGKKK</sequence>
<comment type="subunit">
    <text evidence="2">Part of the 30S ribosomal subunit.</text>
</comment>
<dbReference type="InterPro" id="IPR018269">
    <property type="entry name" value="Ribosomal_uS13_CS"/>
</dbReference>
<dbReference type="GO" id="GO:0006412">
    <property type="term" value="P:translation"/>
    <property type="evidence" value="ECO:0007669"/>
    <property type="project" value="InterPro"/>
</dbReference>
<dbReference type="HAMAP" id="MF_01315">
    <property type="entry name" value="Ribosomal_uS13"/>
    <property type="match status" value="1"/>
</dbReference>
<dbReference type="PANTHER" id="PTHR10871">
    <property type="entry name" value="30S RIBOSOMAL PROTEIN S13/40S RIBOSOMAL PROTEIN S18"/>
    <property type="match status" value="1"/>
</dbReference>
<evidence type="ECO:0000256" key="4">
    <source>
        <dbReference type="ARBA" id="ARBA00022884"/>
    </source>
</evidence>
<dbReference type="SUPFAM" id="SSF46946">
    <property type="entry name" value="S13-like H2TH domain"/>
    <property type="match status" value="1"/>
</dbReference>
<evidence type="ECO:0000256" key="2">
    <source>
        <dbReference type="ARBA" id="ARBA00011458"/>
    </source>
</evidence>
<reference evidence="9 10" key="1">
    <citation type="submission" date="2011-10" db="EMBL/GenBank/DDBJ databases">
        <authorList>
            <person name="Genoscope - CEA"/>
        </authorList>
    </citation>
    <scope>NUCLEOTIDE SEQUENCE [LARGE SCALE GENOMIC DNA]</scope>
    <source>
        <strain evidence="9 10">RCC 1105</strain>
    </source>
</reference>
<dbReference type="PROSITE" id="PS00646">
    <property type="entry name" value="RIBOSOMAL_S13_1"/>
    <property type="match status" value="1"/>
</dbReference>
<evidence type="ECO:0000256" key="7">
    <source>
        <dbReference type="RuleBase" id="RU003830"/>
    </source>
</evidence>
<evidence type="ECO:0000256" key="6">
    <source>
        <dbReference type="ARBA" id="ARBA00023274"/>
    </source>
</evidence>
<dbReference type="Gene3D" id="4.10.910.10">
    <property type="entry name" value="30s ribosomal protein s13, domain 2"/>
    <property type="match status" value="1"/>
</dbReference>
<dbReference type="EMBL" id="FO082272">
    <property type="protein sequence ID" value="CCO65986.1"/>
    <property type="molecule type" value="Genomic_DNA"/>
</dbReference>
<protein>
    <submittedName>
        <fullName evidence="9">30S ribosomal protein S13</fullName>
    </submittedName>
</protein>
<dbReference type="FunFam" id="4.10.910.10:FF:000001">
    <property type="entry name" value="30S ribosomal protein S13"/>
    <property type="match status" value="1"/>
</dbReference>
<keyword evidence="4" id="KW-0694">RNA-binding</keyword>
<keyword evidence="10" id="KW-1185">Reference proteome</keyword>
<dbReference type="PROSITE" id="PS50159">
    <property type="entry name" value="RIBOSOMAL_S13_2"/>
    <property type="match status" value="1"/>
</dbReference>
<dbReference type="FunFam" id="1.10.8.50:FF:000001">
    <property type="entry name" value="30S ribosomal protein S13"/>
    <property type="match status" value="1"/>
</dbReference>
<dbReference type="InterPro" id="IPR019980">
    <property type="entry name" value="Ribosomal_uS13_bac-type"/>
</dbReference>
<dbReference type="GO" id="GO:0003735">
    <property type="term" value="F:structural constituent of ribosome"/>
    <property type="evidence" value="ECO:0007669"/>
    <property type="project" value="InterPro"/>
</dbReference>
<feature type="region of interest" description="Disordered" evidence="8">
    <location>
        <begin position="1"/>
        <end position="22"/>
    </location>
</feature>
<feature type="compositionally biased region" description="Basic residues" evidence="8">
    <location>
        <begin position="126"/>
        <end position="147"/>
    </location>
</feature>
<feature type="compositionally biased region" description="Polar residues" evidence="8">
    <location>
        <begin position="1"/>
        <end position="11"/>
    </location>
</feature>
<feature type="region of interest" description="Disordered" evidence="8">
    <location>
        <begin position="123"/>
        <end position="147"/>
    </location>
</feature>
<keyword evidence="5 7" id="KW-0689">Ribosomal protein</keyword>
<evidence type="ECO:0000313" key="9">
    <source>
        <dbReference type="EMBL" id="CCO65986.1"/>
    </source>
</evidence>
<dbReference type="RefSeq" id="XP_007511898.1">
    <property type="nucleotide sequence ID" value="XM_007511836.1"/>
</dbReference>
<dbReference type="InterPro" id="IPR001892">
    <property type="entry name" value="Ribosomal_uS13"/>
</dbReference>
<evidence type="ECO:0000256" key="5">
    <source>
        <dbReference type="ARBA" id="ARBA00022980"/>
    </source>
</evidence>
<dbReference type="Gene3D" id="1.10.8.50">
    <property type="match status" value="1"/>
</dbReference>
<dbReference type="GeneID" id="19014508"/>
<dbReference type="PIRSF" id="PIRSF002134">
    <property type="entry name" value="Ribosomal_S13"/>
    <property type="match status" value="1"/>
</dbReference>
<accession>K8FE69</accession>
<keyword evidence="6 7" id="KW-0687">Ribonucleoprotein</keyword>
<keyword evidence="3" id="KW-0699">rRNA-binding</keyword>
<dbReference type="InterPro" id="IPR010979">
    <property type="entry name" value="Ribosomal_uS13-like_H2TH"/>
</dbReference>
<proteinExistence type="inferred from homology"/>
<dbReference type="GO" id="GO:0005739">
    <property type="term" value="C:mitochondrion"/>
    <property type="evidence" value="ECO:0007669"/>
    <property type="project" value="TreeGrafter"/>
</dbReference>
<dbReference type="NCBIfam" id="TIGR03631">
    <property type="entry name" value="uS13_bact"/>
    <property type="match status" value="1"/>
</dbReference>
<dbReference type="AlphaFoldDB" id="K8FE69"/>
<dbReference type="InterPro" id="IPR027437">
    <property type="entry name" value="Rbsml_uS13_C"/>
</dbReference>
<dbReference type="Proteomes" id="UP000198341">
    <property type="component" value="Chromosome 7"/>
</dbReference>
<evidence type="ECO:0000313" key="10">
    <source>
        <dbReference type="Proteomes" id="UP000198341"/>
    </source>
</evidence>
<comment type="similarity">
    <text evidence="1 7">Belongs to the universal ribosomal protein uS13 family.</text>
</comment>
<evidence type="ECO:0000256" key="8">
    <source>
        <dbReference type="SAM" id="MobiDB-lite"/>
    </source>
</evidence>
<evidence type="ECO:0000256" key="3">
    <source>
        <dbReference type="ARBA" id="ARBA00022730"/>
    </source>
</evidence>
<dbReference type="GO" id="GO:0019843">
    <property type="term" value="F:rRNA binding"/>
    <property type="evidence" value="ECO:0007669"/>
    <property type="project" value="UniProtKB-KW"/>
</dbReference>
<dbReference type="PANTHER" id="PTHR10871:SF1">
    <property type="entry name" value="SMALL RIBOSOMAL SUBUNIT PROTEIN US13M"/>
    <property type="match status" value="1"/>
</dbReference>
<gene>
    <name evidence="9" type="ORF">Bathy07g00180</name>
</gene>
<dbReference type="Pfam" id="PF00416">
    <property type="entry name" value="Ribosomal_S13"/>
    <property type="match status" value="1"/>
</dbReference>
<dbReference type="STRING" id="41875.K8FE69"/>
<name>K8FE69_9CHLO</name>